<evidence type="ECO:0000313" key="5">
    <source>
        <dbReference type="Proteomes" id="UP000009881"/>
    </source>
</evidence>
<comment type="similarity">
    <text evidence="1">Belongs to the SlyX family.</text>
</comment>
<evidence type="ECO:0000256" key="1">
    <source>
        <dbReference type="HAMAP-Rule" id="MF_00715"/>
    </source>
</evidence>
<accession>K9GZF5</accession>
<dbReference type="PANTHER" id="PTHR36508:SF1">
    <property type="entry name" value="PROTEIN SLYX"/>
    <property type="match status" value="1"/>
</dbReference>
<protein>
    <recommendedName>
        <fullName evidence="1">Protein SlyX homolog</fullName>
    </recommendedName>
</protein>
<sequence length="72" mass="8393">MPADTPEDRIVDLEIRLAHQERMAEELSDVLVEQQRTIDRLTLQLRQVAERMGDLESGWARSPQDDKPPPHY</sequence>
<dbReference type="RefSeq" id="WP_009539861.1">
    <property type="nucleotide sequence ID" value="NZ_ANHY01000006.1"/>
</dbReference>
<reference evidence="4 5" key="1">
    <citation type="journal article" date="2013" name="Genome Announc.">
        <title>Draft Genome Sequence of an Alphaproteobacterium, Caenispirillum salinarum AK4(T), Isolated from a Solar Saltern.</title>
        <authorList>
            <person name="Khatri I."/>
            <person name="Singh A."/>
            <person name="Korpole S."/>
            <person name="Pinnaka A.K."/>
            <person name="Subramanian S."/>
        </authorList>
    </citation>
    <scope>NUCLEOTIDE SEQUENCE [LARGE SCALE GENOMIC DNA]</scope>
    <source>
        <strain evidence="4 5">AK4</strain>
    </source>
</reference>
<gene>
    <name evidence="1" type="primary">slyX</name>
    <name evidence="4" type="ORF">C882_3753</name>
</gene>
<dbReference type="AlphaFoldDB" id="K9GZF5"/>
<dbReference type="EMBL" id="ANHY01000006">
    <property type="protein sequence ID" value="EKV31380.1"/>
    <property type="molecule type" value="Genomic_DNA"/>
</dbReference>
<organism evidence="4 5">
    <name type="scientific">Caenispirillum salinarum AK4</name>
    <dbReference type="NCBI Taxonomy" id="1238182"/>
    <lineage>
        <taxon>Bacteria</taxon>
        <taxon>Pseudomonadati</taxon>
        <taxon>Pseudomonadota</taxon>
        <taxon>Alphaproteobacteria</taxon>
        <taxon>Rhodospirillales</taxon>
        <taxon>Novispirillaceae</taxon>
        <taxon>Caenispirillum</taxon>
    </lineage>
</organism>
<comment type="caution">
    <text evidence="4">The sequence shown here is derived from an EMBL/GenBank/DDBJ whole genome shotgun (WGS) entry which is preliminary data.</text>
</comment>
<keyword evidence="5" id="KW-1185">Reference proteome</keyword>
<dbReference type="HAMAP" id="MF_00715">
    <property type="entry name" value="SlyX"/>
    <property type="match status" value="1"/>
</dbReference>
<keyword evidence="2" id="KW-0175">Coiled coil</keyword>
<feature type="coiled-coil region" evidence="2">
    <location>
        <begin position="10"/>
        <end position="51"/>
    </location>
</feature>
<evidence type="ECO:0000256" key="3">
    <source>
        <dbReference type="SAM" id="MobiDB-lite"/>
    </source>
</evidence>
<feature type="compositionally biased region" description="Basic and acidic residues" evidence="3">
    <location>
        <begin position="63"/>
        <end position="72"/>
    </location>
</feature>
<dbReference type="PANTHER" id="PTHR36508">
    <property type="entry name" value="PROTEIN SLYX"/>
    <property type="match status" value="1"/>
</dbReference>
<dbReference type="eggNOG" id="COG2900">
    <property type="taxonomic scope" value="Bacteria"/>
</dbReference>
<dbReference type="InterPro" id="IPR007236">
    <property type="entry name" value="SlyX"/>
</dbReference>
<dbReference type="OrthoDB" id="7306611at2"/>
<name>K9GZF5_9PROT</name>
<feature type="region of interest" description="Disordered" evidence="3">
    <location>
        <begin position="52"/>
        <end position="72"/>
    </location>
</feature>
<evidence type="ECO:0000313" key="4">
    <source>
        <dbReference type="EMBL" id="EKV31380.1"/>
    </source>
</evidence>
<proteinExistence type="inferred from homology"/>
<evidence type="ECO:0000256" key="2">
    <source>
        <dbReference type="SAM" id="Coils"/>
    </source>
</evidence>
<dbReference type="Gene3D" id="1.20.5.300">
    <property type="match status" value="1"/>
</dbReference>
<dbReference type="Pfam" id="PF04102">
    <property type="entry name" value="SlyX"/>
    <property type="match status" value="1"/>
</dbReference>
<dbReference type="Proteomes" id="UP000009881">
    <property type="component" value="Unassembled WGS sequence"/>
</dbReference>
<dbReference type="STRING" id="1238182.C882_3753"/>